<dbReference type="InterPro" id="IPR041117">
    <property type="entry name" value="SoxA_A3"/>
</dbReference>
<evidence type="ECO:0000313" key="5">
    <source>
        <dbReference type="Proteomes" id="UP000405357"/>
    </source>
</evidence>
<dbReference type="InterPro" id="IPR041854">
    <property type="entry name" value="BFD-like_2Fe2S-bd_dom_sf"/>
</dbReference>
<dbReference type="Pfam" id="PF17806">
    <property type="entry name" value="SO_alpha_A3"/>
    <property type="match status" value="1"/>
</dbReference>
<dbReference type="InterPro" id="IPR017224">
    <property type="entry name" value="Opine_Oxase_asu/HCN_bsu"/>
</dbReference>
<dbReference type="Pfam" id="PF07992">
    <property type="entry name" value="Pyr_redox_2"/>
    <property type="match status" value="1"/>
</dbReference>
<organism evidence="4 5">
    <name type="scientific">Pandoraea soli</name>
    <dbReference type="NCBI Taxonomy" id="2508293"/>
    <lineage>
        <taxon>Bacteria</taxon>
        <taxon>Pseudomonadati</taxon>
        <taxon>Pseudomonadota</taxon>
        <taxon>Betaproteobacteria</taxon>
        <taxon>Burkholderiales</taxon>
        <taxon>Burkholderiaceae</taxon>
        <taxon>Pandoraea</taxon>
    </lineage>
</organism>
<dbReference type="EMBL" id="CABPSG010000003">
    <property type="protein sequence ID" value="VVD85425.1"/>
    <property type="molecule type" value="Genomic_DNA"/>
</dbReference>
<evidence type="ECO:0000259" key="2">
    <source>
        <dbReference type="Pfam" id="PF07992"/>
    </source>
</evidence>
<keyword evidence="5" id="KW-1185">Reference proteome</keyword>
<evidence type="ECO:0000259" key="3">
    <source>
        <dbReference type="Pfam" id="PF17806"/>
    </source>
</evidence>
<dbReference type="PANTHER" id="PTHR42949:SF3">
    <property type="entry name" value="ANAEROBIC GLYCEROL-3-PHOSPHATE DEHYDROGENASE SUBUNIT B"/>
    <property type="match status" value="1"/>
</dbReference>
<dbReference type="InterPro" id="IPR051691">
    <property type="entry name" value="Metab_Enz_Cyan_OpOx_G3PDH"/>
</dbReference>
<dbReference type="PRINTS" id="PR00368">
    <property type="entry name" value="FADPNR"/>
</dbReference>
<feature type="domain" description="SoxA A3" evidence="3">
    <location>
        <begin position="379"/>
        <end position="457"/>
    </location>
</feature>
<sequence>MIRDFDVVVVGAGPAGMSAAVRLRSNAVSVLVVDEQPAPGGQIYRAVEAVALTPVGEILGDEYRAGASLAESFRRSGAVYEPMTQVWQIEAGWRVYMTRGGRAEMVRAKQVVLALGAQERPTPFPGWTLPGVLTVGAGQILLKTSRQIPSDPVWVAGAGPLPLLYMAQLIRAGGKIAGWLDTAPPGAIRRALPWTGAVLAGWSDIRKGLQWMRELRKAGVRHVRGVVNIRALGDGRLEEVEYTLSDGTTRRESAHVLLSHEGVVPSIHMTRALDCRHTWSSQQSCLVPDLDEWGETSQKGIFVAGDGAGIGGAKAAAVRGELAAIGVALRAARLSETSASSQAAPLRKQLHSLLQLRPMLDALYPPRASILVPGDETIVCRCEELTAGDIRKAAALGQPGPNQLKAFTRAGMGPCQGRQCGYTVAHIVASAQGRPVTEVGFYRIRPPLKPVTLGELASLETESGE</sequence>
<evidence type="ECO:0000256" key="1">
    <source>
        <dbReference type="ARBA" id="ARBA00023002"/>
    </source>
</evidence>
<dbReference type="Proteomes" id="UP000405357">
    <property type="component" value="Unassembled WGS sequence"/>
</dbReference>
<comment type="caution">
    <text evidence="4">The sequence shown here is derived from an EMBL/GenBank/DDBJ whole genome shotgun (WGS) entry which is preliminary data.</text>
</comment>
<dbReference type="PANTHER" id="PTHR42949">
    <property type="entry name" value="ANAEROBIC GLYCEROL-3-PHOSPHATE DEHYDROGENASE SUBUNIT B"/>
    <property type="match status" value="1"/>
</dbReference>
<dbReference type="PRINTS" id="PR00469">
    <property type="entry name" value="PNDRDTASEII"/>
</dbReference>
<dbReference type="InterPro" id="IPR036188">
    <property type="entry name" value="FAD/NAD-bd_sf"/>
</dbReference>
<gene>
    <name evidence="4" type="ORF">PSO31014_01322</name>
</gene>
<proteinExistence type="predicted"/>
<reference evidence="4 5" key="1">
    <citation type="submission" date="2019-08" db="EMBL/GenBank/DDBJ databases">
        <authorList>
            <person name="Peeters C."/>
        </authorList>
    </citation>
    <scope>NUCLEOTIDE SEQUENCE [LARGE SCALE GENOMIC DNA]</scope>
    <source>
        <strain evidence="4 5">LMG 31014</strain>
    </source>
</reference>
<dbReference type="RefSeq" id="WP_063598855.1">
    <property type="nucleotide sequence ID" value="NZ_CABPSG010000003.1"/>
</dbReference>
<name>A0ABY6VTR2_9BURK</name>
<accession>A0ABY6VTR2</accession>
<dbReference type="SUPFAM" id="SSF51905">
    <property type="entry name" value="FAD/NAD(P)-binding domain"/>
    <property type="match status" value="1"/>
</dbReference>
<keyword evidence="1" id="KW-0560">Oxidoreductase</keyword>
<dbReference type="Gene3D" id="3.50.50.60">
    <property type="entry name" value="FAD/NAD(P)-binding domain"/>
    <property type="match status" value="2"/>
</dbReference>
<dbReference type="CDD" id="cd19946">
    <property type="entry name" value="GlpA-like_Fer2_BFD-like"/>
    <property type="match status" value="1"/>
</dbReference>
<dbReference type="Gene3D" id="1.10.10.1100">
    <property type="entry name" value="BFD-like [2Fe-2S]-binding domain"/>
    <property type="match status" value="1"/>
</dbReference>
<evidence type="ECO:0000313" key="4">
    <source>
        <dbReference type="EMBL" id="VVD85425.1"/>
    </source>
</evidence>
<protein>
    <submittedName>
        <fullName evidence="4">FAD/NAD(P)-binding oxidoreductase</fullName>
    </submittedName>
</protein>
<dbReference type="PIRSF" id="PIRSF037495">
    <property type="entry name" value="Opine_OX_OoxA/HcnB"/>
    <property type="match status" value="1"/>
</dbReference>
<dbReference type="InterPro" id="IPR023753">
    <property type="entry name" value="FAD/NAD-binding_dom"/>
</dbReference>
<feature type="domain" description="FAD/NAD(P)-binding" evidence="2">
    <location>
        <begin position="5"/>
        <end position="316"/>
    </location>
</feature>